<keyword evidence="5" id="KW-0289">Folate biosynthesis</keyword>
<dbReference type="Pfam" id="PF01063">
    <property type="entry name" value="Aminotran_4"/>
    <property type="match status" value="1"/>
</dbReference>
<dbReference type="AlphaFoldDB" id="A0A2T3NN97"/>
<dbReference type="PANTHER" id="PTHR42743">
    <property type="entry name" value="AMINO-ACID AMINOTRANSFERASE"/>
    <property type="match status" value="1"/>
</dbReference>
<keyword evidence="14" id="KW-1185">Reference proteome</keyword>
<comment type="subunit">
    <text evidence="3">Homodimer.</text>
</comment>
<dbReference type="GO" id="GO:0030170">
    <property type="term" value="F:pyridoxal phosphate binding"/>
    <property type="evidence" value="ECO:0007669"/>
    <property type="project" value="InterPro"/>
</dbReference>
<keyword evidence="4" id="KW-0663">Pyridoxal phosphate</keyword>
<evidence type="ECO:0000256" key="7">
    <source>
        <dbReference type="ARBA" id="ARBA00035633"/>
    </source>
</evidence>
<dbReference type="Gene3D" id="3.20.10.10">
    <property type="entry name" value="D-amino Acid Aminotransferase, subunit A, domain 2"/>
    <property type="match status" value="1"/>
</dbReference>
<evidence type="ECO:0000256" key="10">
    <source>
        <dbReference type="ARBA" id="ARBA00054027"/>
    </source>
</evidence>
<dbReference type="EC" id="4.1.3.38" evidence="8 12"/>
<evidence type="ECO:0000313" key="14">
    <source>
        <dbReference type="Proteomes" id="UP000241771"/>
    </source>
</evidence>
<sequence>MILINGKPQSHVEVTDRALQYGDGCFTTMLVETGRVRLWPLHLARLKKTVNAFAIAEPDWQQLESDVARLAAQYPEKGGVKVLISRGSGGRGYSPHGCDATQVVVSDFTWPAHYANWQQDGISLGICQQRLSISPILAGYKHLNRLEQVMLKQEAEKAGVVDAVTLDANGAVAETVASNIFWRKGNTIYTPLLDLSGVHGVMRRHVIEIVASLDYCLESVKMPLDSLLCADEVFITNALMALVPVNDINGIKFVERDALNAINKRLYTC</sequence>
<dbReference type="RefSeq" id="WP_036817787.1">
    <property type="nucleotide sequence ID" value="NZ_JGVO01000099.1"/>
</dbReference>
<comment type="cofactor">
    <cofactor evidence="1">
        <name>pyridoxal 5'-phosphate</name>
        <dbReference type="ChEBI" id="CHEBI:597326"/>
    </cofactor>
</comment>
<dbReference type="GO" id="GO:0008696">
    <property type="term" value="F:4-amino-4-deoxychorismate lyase activity"/>
    <property type="evidence" value="ECO:0007669"/>
    <property type="project" value="UniProtKB-UniRule"/>
</dbReference>
<dbReference type="NCBIfam" id="NF004761">
    <property type="entry name" value="PRK06092.1"/>
    <property type="match status" value="1"/>
</dbReference>
<accession>A0A2T3NN97</accession>
<dbReference type="NCBIfam" id="TIGR03461">
    <property type="entry name" value="pabC_Proteo"/>
    <property type="match status" value="1"/>
</dbReference>
<name>A0A2T3NN97_9GAMM</name>
<comment type="caution">
    <text evidence="13">The sequence shown here is derived from an EMBL/GenBank/DDBJ whole genome shotgun (WGS) entry which is preliminary data.</text>
</comment>
<dbReference type="FunFam" id="3.20.10.10:FF:000002">
    <property type="entry name" value="D-alanine aminotransferase"/>
    <property type="match status" value="1"/>
</dbReference>
<dbReference type="PANTHER" id="PTHR42743:SF2">
    <property type="entry name" value="AMINODEOXYCHORISMATE LYASE"/>
    <property type="match status" value="1"/>
</dbReference>
<dbReference type="OrthoDB" id="9805628at2"/>
<dbReference type="InterPro" id="IPR050571">
    <property type="entry name" value="Class-IV_PLP-Dep_Aminotrnsfr"/>
</dbReference>
<dbReference type="InterPro" id="IPR001544">
    <property type="entry name" value="Aminotrans_IV"/>
</dbReference>
<dbReference type="EMBL" id="PYMA01000016">
    <property type="protein sequence ID" value="PSW16962.1"/>
    <property type="molecule type" value="Genomic_DNA"/>
</dbReference>
<comment type="function">
    <text evidence="10">Involved in the biosynthesis of p-aminobenzoate (PABA), a precursor of tetrahydrofolate. Converts 4-amino-4-deoxychorismate into 4-aminobenzoate (PABA) and pyruvate.</text>
</comment>
<evidence type="ECO:0000256" key="9">
    <source>
        <dbReference type="ARBA" id="ARBA00049529"/>
    </source>
</evidence>
<evidence type="ECO:0000256" key="6">
    <source>
        <dbReference type="ARBA" id="ARBA00023239"/>
    </source>
</evidence>
<dbReference type="SUPFAM" id="SSF56752">
    <property type="entry name" value="D-aminoacid aminotransferase-like PLP-dependent enzymes"/>
    <property type="match status" value="1"/>
</dbReference>
<evidence type="ECO:0000256" key="11">
    <source>
        <dbReference type="ARBA" id="ARBA00069174"/>
    </source>
</evidence>
<evidence type="ECO:0000256" key="3">
    <source>
        <dbReference type="ARBA" id="ARBA00011738"/>
    </source>
</evidence>
<dbReference type="GO" id="GO:0005829">
    <property type="term" value="C:cytosol"/>
    <property type="evidence" value="ECO:0007669"/>
    <property type="project" value="TreeGrafter"/>
</dbReference>
<dbReference type="InterPro" id="IPR036038">
    <property type="entry name" value="Aminotransferase-like"/>
</dbReference>
<evidence type="ECO:0000313" key="13">
    <source>
        <dbReference type="EMBL" id="PSW16962.1"/>
    </source>
</evidence>
<evidence type="ECO:0000256" key="8">
    <source>
        <dbReference type="ARBA" id="ARBA00035676"/>
    </source>
</evidence>
<evidence type="ECO:0000256" key="2">
    <source>
        <dbReference type="ARBA" id="ARBA00009320"/>
    </source>
</evidence>
<dbReference type="CDD" id="cd01559">
    <property type="entry name" value="ADCL_like"/>
    <property type="match status" value="1"/>
</dbReference>
<reference evidence="13 14" key="1">
    <citation type="submission" date="2018-01" db="EMBL/GenBank/DDBJ databases">
        <title>Whole genome sequencing of Histamine producing bacteria.</title>
        <authorList>
            <person name="Butler K."/>
        </authorList>
    </citation>
    <scope>NUCLEOTIDE SEQUENCE [LARGE SCALE GENOMIC DNA]</scope>
    <source>
        <strain evidence="13 14">DSM 100436</strain>
    </source>
</reference>
<evidence type="ECO:0000256" key="5">
    <source>
        <dbReference type="ARBA" id="ARBA00022909"/>
    </source>
</evidence>
<dbReference type="GO" id="GO:0046656">
    <property type="term" value="P:folic acid biosynthetic process"/>
    <property type="evidence" value="ECO:0007669"/>
    <property type="project" value="UniProtKB-KW"/>
</dbReference>
<proteinExistence type="inferred from homology"/>
<organism evidence="13 14">
    <name type="scientific">Photobacterium sanctipauli</name>
    <dbReference type="NCBI Taxonomy" id="1342794"/>
    <lineage>
        <taxon>Bacteria</taxon>
        <taxon>Pseudomonadati</taxon>
        <taxon>Pseudomonadota</taxon>
        <taxon>Gammaproteobacteria</taxon>
        <taxon>Vibrionales</taxon>
        <taxon>Vibrionaceae</taxon>
        <taxon>Photobacterium</taxon>
    </lineage>
</organism>
<keyword evidence="6 13" id="KW-0456">Lyase</keyword>
<evidence type="ECO:0000256" key="4">
    <source>
        <dbReference type="ARBA" id="ARBA00022898"/>
    </source>
</evidence>
<dbReference type="InterPro" id="IPR043132">
    <property type="entry name" value="BCAT-like_C"/>
</dbReference>
<dbReference type="GO" id="GO:0008153">
    <property type="term" value="P:4-aminobenzoate biosynthetic process"/>
    <property type="evidence" value="ECO:0007669"/>
    <property type="project" value="UniProtKB-UniRule"/>
</dbReference>
<evidence type="ECO:0000256" key="12">
    <source>
        <dbReference type="NCBIfam" id="TIGR03461"/>
    </source>
</evidence>
<gene>
    <name evidence="13" type="ORF">C9I98_20695</name>
</gene>
<protein>
    <recommendedName>
        <fullName evidence="11 12">Aminodeoxychorismate lyase</fullName>
        <ecNumber evidence="8 12">4.1.3.38</ecNumber>
    </recommendedName>
</protein>
<comment type="similarity">
    <text evidence="2">Belongs to the class-IV pyridoxal-phosphate-dependent aminotransferase family.</text>
</comment>
<dbReference type="Proteomes" id="UP000241771">
    <property type="component" value="Unassembled WGS sequence"/>
</dbReference>
<evidence type="ECO:0000256" key="1">
    <source>
        <dbReference type="ARBA" id="ARBA00001933"/>
    </source>
</evidence>
<dbReference type="InterPro" id="IPR043131">
    <property type="entry name" value="BCAT-like_N"/>
</dbReference>
<comment type="catalytic activity">
    <reaction evidence="9">
        <text>4-amino-4-deoxychorismate = 4-aminobenzoate + pyruvate + H(+)</text>
        <dbReference type="Rhea" id="RHEA:16201"/>
        <dbReference type="ChEBI" id="CHEBI:15361"/>
        <dbReference type="ChEBI" id="CHEBI:15378"/>
        <dbReference type="ChEBI" id="CHEBI:17836"/>
        <dbReference type="ChEBI" id="CHEBI:58406"/>
        <dbReference type="EC" id="4.1.3.38"/>
    </reaction>
</comment>
<comment type="pathway">
    <text evidence="7">Cofactor biosynthesis; tetrahydrofolate biosynthesis; 4-aminobenzoate from chorismate: step 2/2.</text>
</comment>
<dbReference type="Gene3D" id="3.30.470.10">
    <property type="match status" value="1"/>
</dbReference>
<dbReference type="InterPro" id="IPR017824">
    <property type="entry name" value="Aminodeoxychorismate_lyase_IV"/>
</dbReference>